<dbReference type="GO" id="GO:0005524">
    <property type="term" value="F:ATP binding"/>
    <property type="evidence" value="ECO:0007669"/>
    <property type="project" value="TreeGrafter"/>
</dbReference>
<dbReference type="AlphaFoldDB" id="A0A927K603"/>
<keyword evidence="3" id="KW-1185">Reference proteome</keyword>
<dbReference type="InterPro" id="IPR059050">
    <property type="entry name" value="Rv3660c_N"/>
</dbReference>
<dbReference type="GO" id="GO:0016887">
    <property type="term" value="F:ATP hydrolysis activity"/>
    <property type="evidence" value="ECO:0007669"/>
    <property type="project" value="TreeGrafter"/>
</dbReference>
<dbReference type="Gene3D" id="3.40.50.300">
    <property type="entry name" value="P-loop containing nucleotide triphosphate hydrolases"/>
    <property type="match status" value="1"/>
</dbReference>
<dbReference type="NCBIfam" id="TIGR03815">
    <property type="entry name" value="CpaE_hom_Actino"/>
    <property type="match status" value="1"/>
</dbReference>
<dbReference type="PANTHER" id="PTHR43384">
    <property type="entry name" value="SEPTUM SITE-DETERMINING PROTEIN MIND HOMOLOG, CHLOROPLASTIC-RELATED"/>
    <property type="match status" value="1"/>
</dbReference>
<evidence type="ECO:0000259" key="1">
    <source>
        <dbReference type="Pfam" id="PF26563"/>
    </source>
</evidence>
<gene>
    <name evidence="2" type="ORF">IE331_15010</name>
</gene>
<dbReference type="Proteomes" id="UP000616839">
    <property type="component" value="Unassembled WGS sequence"/>
</dbReference>
<dbReference type="EMBL" id="JACYXZ010000004">
    <property type="protein sequence ID" value="MBD8870937.1"/>
    <property type="molecule type" value="Genomic_DNA"/>
</dbReference>
<dbReference type="GO" id="GO:0051782">
    <property type="term" value="P:negative regulation of cell division"/>
    <property type="evidence" value="ECO:0007669"/>
    <property type="project" value="TreeGrafter"/>
</dbReference>
<comment type="caution">
    <text evidence="2">The sequence shown here is derived from an EMBL/GenBank/DDBJ whole genome shotgun (WGS) entry which is preliminary data.</text>
</comment>
<dbReference type="Pfam" id="PF26563">
    <property type="entry name" value="Rv3660c_N"/>
    <property type="match status" value="1"/>
</dbReference>
<evidence type="ECO:0000313" key="2">
    <source>
        <dbReference type="EMBL" id="MBD8870937.1"/>
    </source>
</evidence>
<name>A0A927K603_9ACTN</name>
<dbReference type="GO" id="GO:0009898">
    <property type="term" value="C:cytoplasmic side of plasma membrane"/>
    <property type="evidence" value="ECO:0007669"/>
    <property type="project" value="TreeGrafter"/>
</dbReference>
<accession>A0A927K603</accession>
<proteinExistence type="predicted"/>
<dbReference type="InterPro" id="IPR027417">
    <property type="entry name" value="P-loop_NTPase"/>
</dbReference>
<dbReference type="RefSeq" id="WP_192144264.1">
    <property type="nucleotide sequence ID" value="NZ_JACYXZ010000004.1"/>
</dbReference>
<organism evidence="2 3">
    <name type="scientific">Nocardioides donggukensis</name>
    <dbReference type="NCBI Taxonomy" id="2774019"/>
    <lineage>
        <taxon>Bacteria</taxon>
        <taxon>Bacillati</taxon>
        <taxon>Actinomycetota</taxon>
        <taxon>Actinomycetes</taxon>
        <taxon>Propionibacteriales</taxon>
        <taxon>Nocardioidaceae</taxon>
        <taxon>Nocardioides</taxon>
    </lineage>
</organism>
<evidence type="ECO:0000313" key="3">
    <source>
        <dbReference type="Proteomes" id="UP000616839"/>
    </source>
</evidence>
<dbReference type="SUPFAM" id="SSF52540">
    <property type="entry name" value="P-loop containing nucleoside triphosphate hydrolases"/>
    <property type="match status" value="1"/>
</dbReference>
<sequence length="350" mass="35991">MRRPLIVTRDHDLLEELLRLAAAAGGEPVVAGDATEALRSWPTATVVLLGVDLVDEVAASSPGRRGGVHLVGWGRVPDHTFRSALAVGAENVAELPRSDAWVLEVLAEAGEGASPTGVSVGVVGGSGGSGATTFACALAATAALEAPACLIDADPWGPGVDRVLGLDRLQGVRWDALQQTSGRLSARALRDSLPRRRGLGVLTWSPGPRGSLQAFAAREALAAGTRGHAWVVLDLPRGGGTVVEDLMTRCRHLVVTVRGTVPGLSSAARFVDRAQRCGPVSVVVRGPGVDPDEVARLVGAPVIATMPDQRGLDEAVDLGLGPVRSRRSVLARAAREALAALAAEARGAAA</sequence>
<dbReference type="InterPro" id="IPR022521">
    <property type="entry name" value="Rv3660c"/>
</dbReference>
<feature type="domain" description="Rv3660c-like CheY-like N-terminal" evidence="1">
    <location>
        <begin position="7"/>
        <end position="113"/>
    </location>
</feature>
<protein>
    <submittedName>
        <fullName evidence="2">Septum site determining protein</fullName>
    </submittedName>
</protein>
<dbReference type="InterPro" id="IPR050625">
    <property type="entry name" value="ParA/MinD_ATPase"/>
</dbReference>
<dbReference type="GO" id="GO:0005829">
    <property type="term" value="C:cytosol"/>
    <property type="evidence" value="ECO:0007669"/>
    <property type="project" value="TreeGrafter"/>
</dbReference>
<reference evidence="2" key="1">
    <citation type="submission" date="2020-09" db="EMBL/GenBank/DDBJ databases">
        <title>Nocardioides sp. strain MJB4 16S ribosomal RNA gene Genome sequencing and assembly.</title>
        <authorList>
            <person name="Kim I."/>
        </authorList>
    </citation>
    <scope>NUCLEOTIDE SEQUENCE</scope>
    <source>
        <strain evidence="2">MJB4</strain>
    </source>
</reference>
<dbReference type="PANTHER" id="PTHR43384:SF11">
    <property type="entry name" value="SEPTUM SITE DETERMINING PROTEIN"/>
    <property type="match status" value="1"/>
</dbReference>